<keyword evidence="2" id="KW-1185">Reference proteome</keyword>
<sequence>MERIYAHFNEQLMLNNLCASVGISSDLDYNLCSILNNRRIAILATANQAGLNLSINGTGNASYQELEYHIACLFVVFVANAFPRLARQDSSLY</sequence>
<dbReference type="EMBL" id="UZAL01049178">
    <property type="protein sequence ID" value="VDP86077.1"/>
    <property type="molecule type" value="Genomic_DNA"/>
</dbReference>
<proteinExistence type="predicted"/>
<evidence type="ECO:0000313" key="2">
    <source>
        <dbReference type="Proteomes" id="UP000269396"/>
    </source>
</evidence>
<dbReference type="AlphaFoldDB" id="A0A183Q5R3"/>
<evidence type="ECO:0000313" key="1">
    <source>
        <dbReference type="EMBL" id="VDP86077.1"/>
    </source>
</evidence>
<dbReference type="Proteomes" id="UP000269396">
    <property type="component" value="Unassembled WGS sequence"/>
</dbReference>
<accession>A0A183Q5R3</accession>
<organism evidence="1 2">
    <name type="scientific">Schistosoma mattheei</name>
    <dbReference type="NCBI Taxonomy" id="31246"/>
    <lineage>
        <taxon>Eukaryota</taxon>
        <taxon>Metazoa</taxon>
        <taxon>Spiralia</taxon>
        <taxon>Lophotrochozoa</taxon>
        <taxon>Platyhelminthes</taxon>
        <taxon>Trematoda</taxon>
        <taxon>Digenea</taxon>
        <taxon>Strigeidida</taxon>
        <taxon>Schistosomatoidea</taxon>
        <taxon>Schistosomatidae</taxon>
        <taxon>Schistosoma</taxon>
    </lineage>
</organism>
<gene>
    <name evidence="1" type="ORF">SMTD_LOCUS21950</name>
</gene>
<reference evidence="1 2" key="1">
    <citation type="submission" date="2018-11" db="EMBL/GenBank/DDBJ databases">
        <authorList>
            <consortium name="Pathogen Informatics"/>
        </authorList>
    </citation>
    <scope>NUCLEOTIDE SEQUENCE [LARGE SCALE GENOMIC DNA]</scope>
    <source>
        <strain>Denwood</strain>
        <strain evidence="2">Zambia</strain>
    </source>
</reference>
<dbReference type="STRING" id="31246.A0A183Q5R3"/>
<feature type="non-terminal residue" evidence="1">
    <location>
        <position position="93"/>
    </location>
</feature>
<name>A0A183Q5R3_9TREM</name>
<protein>
    <submittedName>
        <fullName evidence="1">Uncharacterized protein</fullName>
    </submittedName>
</protein>